<accession>A0A7W9F433</accession>
<dbReference type="EMBL" id="JACIJR010000007">
    <property type="protein sequence ID" value="MBB5730474.1"/>
    <property type="molecule type" value="Genomic_DNA"/>
</dbReference>
<dbReference type="InterPro" id="IPR010281">
    <property type="entry name" value="DUF885"/>
</dbReference>
<gene>
    <name evidence="2" type="ORF">FHS99_002977</name>
</gene>
<comment type="caution">
    <text evidence="2">The sequence shown here is derived from an EMBL/GenBank/DDBJ whole genome shotgun (WGS) entry which is preliminary data.</text>
</comment>
<dbReference type="AlphaFoldDB" id="A0A7W9F433"/>
<proteinExistence type="predicted"/>
<evidence type="ECO:0000313" key="3">
    <source>
        <dbReference type="Proteomes" id="UP000546701"/>
    </source>
</evidence>
<dbReference type="PANTHER" id="PTHR33361">
    <property type="entry name" value="GLR0591 PROTEIN"/>
    <property type="match status" value="1"/>
</dbReference>
<evidence type="ECO:0000313" key="2">
    <source>
        <dbReference type="EMBL" id="MBB5730474.1"/>
    </source>
</evidence>
<dbReference type="PANTHER" id="PTHR33361:SF2">
    <property type="entry name" value="DUF885 DOMAIN-CONTAINING PROTEIN"/>
    <property type="match status" value="1"/>
</dbReference>
<protein>
    <submittedName>
        <fullName evidence="2">Uncharacterized protein (DUF885 family)</fullName>
    </submittedName>
</protein>
<keyword evidence="3" id="KW-1185">Reference proteome</keyword>
<name>A0A7W9F433_9SPHN</name>
<feature type="signal peptide" evidence="1">
    <location>
        <begin position="1"/>
        <end position="19"/>
    </location>
</feature>
<keyword evidence="1" id="KW-0732">Signal</keyword>
<dbReference type="Proteomes" id="UP000546701">
    <property type="component" value="Unassembled WGS sequence"/>
</dbReference>
<evidence type="ECO:0000256" key="1">
    <source>
        <dbReference type="SAM" id="SignalP"/>
    </source>
</evidence>
<feature type="chain" id="PRO_5030534642" evidence="1">
    <location>
        <begin position="20"/>
        <end position="587"/>
    </location>
</feature>
<organism evidence="2 3">
    <name type="scientific">Sphingomonas prati</name>
    <dbReference type="NCBI Taxonomy" id="1843237"/>
    <lineage>
        <taxon>Bacteria</taxon>
        <taxon>Pseudomonadati</taxon>
        <taxon>Pseudomonadota</taxon>
        <taxon>Alphaproteobacteria</taxon>
        <taxon>Sphingomonadales</taxon>
        <taxon>Sphingomonadaceae</taxon>
        <taxon>Sphingomonas</taxon>
    </lineage>
</organism>
<dbReference type="Pfam" id="PF05960">
    <property type="entry name" value="DUF885"/>
    <property type="match status" value="1"/>
</dbReference>
<sequence length="587" mass="64805">MKALILSLALGSTAVGAVAAAPPRAAAATSADARFEALYTAEYTWRQRQMAQGEDTPNAPPQLPDVGPAAQAERLARWTDVSRQLAAIAPANLSPANRVNYAVYAQQIDALLAEQRYRDYEKPLTADTSFWGDVAEGARGHFASVKEYRDYIAVMRQIPRYFAQQTGNMRAGLARGFTPARVTLTGRDTGVAQVAEAKTPQDSPFYEPFKTFPSIISAADQAALRAEGMAAITQAVVPAYTALLAFLRTDYIPHARQTLAAYDLPDGKAYYQSKIHEYTTEDLTPDQVHALGLAEVAKIRSRMDGVMRSVKFQGDLQAFFNHLRTDPIFYPKTPNELLYRAAWIAKTFDGKASQWFGHLPRSRFAIKPVPADIAPFYTGGRGGPGIYLVNTYALPSRPFYSQVALTLHESAPGHAFQMPLAAENKTLPAFRRDTYLSVYGEGWALYCETLGEDMGMYETPYDLFGMLSYQAWRAARLVVDTGIHAKGWSRKQAQDYLHDNTALSDHEIETEVDRYIAWPGQALSYYMGQMAFQAARKKAQDALGAKFNIRAFHDAMLEMGSVPVPMIQARTDALIAAGGKGPYPDEE</sequence>
<reference evidence="2 3" key="1">
    <citation type="submission" date="2020-08" db="EMBL/GenBank/DDBJ databases">
        <title>Genomic Encyclopedia of Type Strains, Phase IV (KMG-IV): sequencing the most valuable type-strain genomes for metagenomic binning, comparative biology and taxonomic classification.</title>
        <authorList>
            <person name="Goeker M."/>
        </authorList>
    </citation>
    <scope>NUCLEOTIDE SEQUENCE [LARGE SCALE GENOMIC DNA]</scope>
    <source>
        <strain evidence="2 3">DSM 103336</strain>
    </source>
</reference>